<protein>
    <submittedName>
        <fullName evidence="1">Uncharacterized protein</fullName>
    </submittedName>
</protein>
<dbReference type="VEuPathDB" id="GiardiaDB:GL50581_1048"/>
<proteinExistence type="predicted"/>
<dbReference type="Proteomes" id="UP000018320">
    <property type="component" value="Unassembled WGS sequence"/>
</dbReference>
<evidence type="ECO:0000313" key="2">
    <source>
        <dbReference type="Proteomes" id="UP000018320"/>
    </source>
</evidence>
<comment type="caution">
    <text evidence="1">The sequence shown here is derived from an EMBL/GenBank/DDBJ whole genome shotgun (WGS) entry which is preliminary data.</text>
</comment>
<dbReference type="VEuPathDB" id="GiardiaDB:QR46_1015"/>
<gene>
    <name evidence="1" type="ORF">DHA2_17064</name>
</gene>
<reference evidence="1 2" key="2">
    <citation type="journal article" date="2013" name="Genome Biol. Evol.">
        <title>Genome sequencing of Giardia lamblia genotypes A2 and B isolates (DH and GS) and comparative analysis with the genomes of genotypes A1 and E (WB and Pig).</title>
        <authorList>
            <person name="Adam R.D."/>
            <person name="Dahlstrom E.W."/>
            <person name="Martens C.A."/>
            <person name="Bruno D.P."/>
            <person name="Barbian K.D."/>
            <person name="Ricklefs S.M."/>
            <person name="Hernandez M.M."/>
            <person name="Narla N.P."/>
            <person name="Patel R.B."/>
            <person name="Porcella S.F."/>
            <person name="Nash T.E."/>
        </authorList>
    </citation>
    <scope>NUCLEOTIDE SEQUENCE [LARGE SCALE GENOMIC DNA]</scope>
    <source>
        <strain evidence="1 2">DH</strain>
    </source>
</reference>
<name>V6TAJ1_GIAIN</name>
<dbReference type="VEuPathDB" id="GiardiaDB:DHA2_17064"/>
<reference evidence="2" key="1">
    <citation type="submission" date="2012-02" db="EMBL/GenBank/DDBJ databases">
        <title>Genome sequencing of Giardia lamblia Genotypes A2 and B isolates (DH and GS) and comparative analysis with the genomes of Genotypes A1 and E (WB and Pig).</title>
        <authorList>
            <person name="Adam R."/>
            <person name="Dahlstrom E."/>
            <person name="Martens C."/>
            <person name="Bruno D."/>
            <person name="Barbian K."/>
            <person name="Porcella S.F."/>
            <person name="Nash T."/>
        </authorList>
    </citation>
    <scope>NUCLEOTIDE SEQUENCE</scope>
    <source>
        <strain evidence="2">DH</strain>
    </source>
</reference>
<dbReference type="AlphaFoldDB" id="V6TAJ1"/>
<organism evidence="1 2">
    <name type="scientific">Giardia intestinalis</name>
    <name type="common">Giardia lamblia</name>
    <dbReference type="NCBI Taxonomy" id="5741"/>
    <lineage>
        <taxon>Eukaryota</taxon>
        <taxon>Metamonada</taxon>
        <taxon>Diplomonadida</taxon>
        <taxon>Hexamitidae</taxon>
        <taxon>Giardiinae</taxon>
        <taxon>Giardia</taxon>
    </lineage>
</organism>
<sequence length="363" mass="40737">MFSQGQFLLPSLPAMDLMCDQNPSPPLLSSSLPLSIHTHNSVHDLDAISTPAGLCSSGLLWNPPEHDTVLPEPCPLQSSSGLFHPPHADPDATILFPCNLRNTQALDVFSQSTSFRTIGEVALPIAGGRYLDPIAKNHMLLEQHLHSIKDEWVETALKVLVGITQENVETSAAVESVLIERLGKERYDGLRTAPLFLFLNVVAAGFWMDDVMPSFPKVLSQEDRTKRFANSIEAMYEAVLRTLEIPATREQLAEKTGFQRRRLSSVMMPLRAIGLIAEPENLKKDHPNSDKAVCEHDGGPNLILCRNARQEAASFMISGFCRYYRQLRLIRQHLERTIGLVRYDNSFIDERLTYLTRPRPDMK</sequence>
<evidence type="ECO:0000313" key="1">
    <source>
        <dbReference type="EMBL" id="ESU35908.1"/>
    </source>
</evidence>
<dbReference type="VEuPathDB" id="GiardiaDB:GL50803_0017064"/>
<dbReference type="EMBL" id="AHGT01000064">
    <property type="protein sequence ID" value="ESU35908.1"/>
    <property type="molecule type" value="Genomic_DNA"/>
</dbReference>
<accession>V6TAJ1</accession>